<gene>
    <name evidence="2" type="ORF">SAMN06272739_0752</name>
</gene>
<evidence type="ECO:0000313" key="3">
    <source>
        <dbReference type="Proteomes" id="UP000219482"/>
    </source>
</evidence>
<dbReference type="Proteomes" id="UP000219482">
    <property type="component" value="Unassembled WGS sequence"/>
</dbReference>
<dbReference type="EMBL" id="OCNK01000001">
    <property type="protein sequence ID" value="SOD94391.1"/>
    <property type="molecule type" value="Genomic_DNA"/>
</dbReference>
<dbReference type="OrthoDB" id="9898602at2"/>
<keyword evidence="3" id="KW-1185">Reference proteome</keyword>
<sequence>MSERDDRPADEASTEGPREQLARNAAEGGDPGSVGSLDGAAAAGGMGAVSDRKRDSLIPQEAPDPTIGPD</sequence>
<reference evidence="3" key="1">
    <citation type="submission" date="2017-09" db="EMBL/GenBank/DDBJ databases">
        <authorList>
            <person name="Varghese N."/>
            <person name="Submissions S."/>
        </authorList>
    </citation>
    <scope>NUCLEOTIDE SEQUENCE [LARGE SCALE GENOMIC DNA]</scope>
    <source>
        <strain evidence="3">DSM 44270</strain>
    </source>
</reference>
<feature type="compositionally biased region" description="Basic and acidic residues" evidence="1">
    <location>
        <begin position="1"/>
        <end position="21"/>
    </location>
</feature>
<accession>A0A286GFU5</accession>
<protein>
    <submittedName>
        <fullName evidence="2">Uncharacterized protein</fullName>
    </submittedName>
</protein>
<proteinExistence type="predicted"/>
<evidence type="ECO:0000313" key="2">
    <source>
        <dbReference type="EMBL" id="SOD94391.1"/>
    </source>
</evidence>
<dbReference type="RefSeq" id="WP_097182543.1">
    <property type="nucleotide sequence ID" value="NZ_OCNK01000001.1"/>
</dbReference>
<feature type="region of interest" description="Disordered" evidence="1">
    <location>
        <begin position="1"/>
        <end position="70"/>
    </location>
</feature>
<name>A0A286GFU5_9ACTN</name>
<organism evidence="2 3">
    <name type="scientific">Blastococcus haudaquaticus</name>
    <dbReference type="NCBI Taxonomy" id="1938745"/>
    <lineage>
        <taxon>Bacteria</taxon>
        <taxon>Bacillati</taxon>
        <taxon>Actinomycetota</taxon>
        <taxon>Actinomycetes</taxon>
        <taxon>Geodermatophilales</taxon>
        <taxon>Geodermatophilaceae</taxon>
        <taxon>Blastococcus</taxon>
    </lineage>
</organism>
<dbReference type="AlphaFoldDB" id="A0A286GFU5"/>
<evidence type="ECO:0000256" key="1">
    <source>
        <dbReference type="SAM" id="MobiDB-lite"/>
    </source>
</evidence>